<feature type="non-terminal residue" evidence="1">
    <location>
        <position position="71"/>
    </location>
</feature>
<organism evidence="1 2">
    <name type="scientific">Metapseudomonas otitidis</name>
    <dbReference type="NCBI Taxonomy" id="319939"/>
    <lineage>
        <taxon>Bacteria</taxon>
        <taxon>Pseudomonadati</taxon>
        <taxon>Pseudomonadota</taxon>
        <taxon>Gammaproteobacteria</taxon>
        <taxon>Pseudomonadales</taxon>
        <taxon>Pseudomonadaceae</taxon>
        <taxon>Metapseudomonas</taxon>
    </lineage>
</organism>
<proteinExistence type="predicted"/>
<dbReference type="Proteomes" id="UP001273935">
    <property type="component" value="Unassembled WGS sequence"/>
</dbReference>
<sequence length="71" mass="7510">LASMPTTVCQVLGMKAATRSPTPTPSARRLRCNPATWSSCSPDFGTQGVIDRFGQIEPKVLIAAAGYHYAG</sequence>
<gene>
    <name evidence="1" type="ORF">R0G64_31915</name>
</gene>
<reference evidence="1 2" key="1">
    <citation type="submission" date="2023-10" db="EMBL/GenBank/DDBJ databases">
        <title>Pseudomonas otitidis isolated from a paediatric patient with cystic fibrosis in Chile.</title>
        <authorList>
            <person name="Amsteins-Romero L."/>
            <person name="Opazo-Capurro A."/>
            <person name="Matus-Kohler M."/>
            <person name="Gonzalez-Rocha G."/>
        </authorList>
    </citation>
    <scope>NUCLEOTIDE SEQUENCE [LARGE SCALE GENOMIC DNA]</scope>
    <source>
        <strain evidence="1 2">P-714</strain>
    </source>
</reference>
<feature type="non-terminal residue" evidence="1">
    <location>
        <position position="1"/>
    </location>
</feature>
<dbReference type="RefSeq" id="WP_317234900.1">
    <property type="nucleotide sequence ID" value="NZ_JAWJUL010000483.1"/>
</dbReference>
<evidence type="ECO:0000313" key="2">
    <source>
        <dbReference type="Proteomes" id="UP001273935"/>
    </source>
</evidence>
<evidence type="ECO:0000313" key="1">
    <source>
        <dbReference type="EMBL" id="MDV3443968.1"/>
    </source>
</evidence>
<keyword evidence="2" id="KW-1185">Reference proteome</keyword>
<name>A0ABU3Y1C5_9GAMM</name>
<dbReference type="EMBL" id="JAWJUL010000483">
    <property type="protein sequence ID" value="MDV3443968.1"/>
    <property type="molecule type" value="Genomic_DNA"/>
</dbReference>
<protein>
    <submittedName>
        <fullName evidence="1">Uncharacterized protein</fullName>
    </submittedName>
</protein>
<comment type="caution">
    <text evidence="1">The sequence shown here is derived from an EMBL/GenBank/DDBJ whole genome shotgun (WGS) entry which is preliminary data.</text>
</comment>
<accession>A0ABU3Y1C5</accession>